<feature type="transmembrane region" description="Helical" evidence="1">
    <location>
        <begin position="21"/>
        <end position="39"/>
    </location>
</feature>
<dbReference type="EMBL" id="MN740595">
    <property type="protein sequence ID" value="QHS78219.1"/>
    <property type="molecule type" value="Genomic_DNA"/>
</dbReference>
<sequence>MEEDLKKIENCNKKDDLQITKFVSILIIVIISWILIELWLKVLENFAYNTLGMNPSSTWHSLIIAVTITLIFILILEFMEEDGTNIKNNVSCVNTAHNVNPAKIV</sequence>
<feature type="transmembrane region" description="Helical" evidence="1">
    <location>
        <begin position="59"/>
        <end position="79"/>
    </location>
</feature>
<keyword evidence="1" id="KW-0472">Membrane</keyword>
<evidence type="ECO:0000256" key="1">
    <source>
        <dbReference type="SAM" id="Phobius"/>
    </source>
</evidence>
<keyword evidence="1" id="KW-0812">Transmembrane</keyword>
<proteinExistence type="predicted"/>
<keyword evidence="1" id="KW-1133">Transmembrane helix</keyword>
<organism evidence="2">
    <name type="scientific">viral metagenome</name>
    <dbReference type="NCBI Taxonomy" id="1070528"/>
    <lineage>
        <taxon>unclassified sequences</taxon>
        <taxon>metagenomes</taxon>
        <taxon>organismal metagenomes</taxon>
    </lineage>
</organism>
<reference evidence="2" key="1">
    <citation type="journal article" date="2020" name="Nature">
        <title>Giant virus diversity and host interactions through global metagenomics.</title>
        <authorList>
            <person name="Schulz F."/>
            <person name="Roux S."/>
            <person name="Paez-Espino D."/>
            <person name="Jungbluth S."/>
            <person name="Walsh D.A."/>
            <person name="Denef V.J."/>
            <person name="McMahon K.D."/>
            <person name="Konstantinidis K.T."/>
            <person name="Eloe-Fadrosh E.A."/>
            <person name="Kyrpides N.C."/>
            <person name="Woyke T."/>
        </authorList>
    </citation>
    <scope>NUCLEOTIDE SEQUENCE</scope>
    <source>
        <strain evidence="2">GVMAG-S-1021933-23</strain>
    </source>
</reference>
<evidence type="ECO:0000313" key="2">
    <source>
        <dbReference type="EMBL" id="QHS78219.1"/>
    </source>
</evidence>
<accession>A0A6C0AEP3</accession>
<name>A0A6C0AEP3_9ZZZZ</name>
<dbReference type="AlphaFoldDB" id="A0A6C0AEP3"/>
<protein>
    <submittedName>
        <fullName evidence="2">Uncharacterized protein</fullName>
    </submittedName>
</protein>